<dbReference type="FunFam" id="2.60.120.290:FF:000003">
    <property type="entry name" value="Neuropilin"/>
    <property type="match status" value="1"/>
</dbReference>
<feature type="domain" description="ZP" evidence="16">
    <location>
        <begin position="524"/>
        <end position="765"/>
    </location>
</feature>
<dbReference type="PROSITE" id="PS00420">
    <property type="entry name" value="SRCR_1"/>
    <property type="match status" value="1"/>
</dbReference>
<proteinExistence type="inferred from homology"/>
<evidence type="ECO:0000256" key="12">
    <source>
        <dbReference type="SAM" id="MobiDB-lite"/>
    </source>
</evidence>
<dbReference type="AlphaFoldDB" id="A0A9J7HKF7"/>
<keyword evidence="4" id="KW-0677">Repeat</keyword>
<protein>
    <recommendedName>
        <fullName evidence="9">Scavenger receptor cysteine-rich domain-containing protein DMBT1</fullName>
    </recommendedName>
    <alternativeName>
        <fullName evidence="10">Deleted in malignant brain tumors 1 protein</fullName>
    </alternativeName>
    <alternativeName>
        <fullName evidence="8">Hensin</fullName>
    </alternativeName>
</protein>
<dbReference type="Pfam" id="PF00431">
    <property type="entry name" value="CUB"/>
    <property type="match status" value="1"/>
</dbReference>
<evidence type="ECO:0000259" key="14">
    <source>
        <dbReference type="PROSITE" id="PS01180"/>
    </source>
</evidence>
<dbReference type="PROSITE" id="PS01180">
    <property type="entry name" value="CUB"/>
    <property type="match status" value="1"/>
</dbReference>
<dbReference type="PRINTS" id="PR00258">
    <property type="entry name" value="SPERACTRCPTR"/>
</dbReference>
<dbReference type="InterPro" id="IPR055355">
    <property type="entry name" value="ZP-C"/>
</dbReference>
<dbReference type="OrthoDB" id="10063988at2759"/>
<dbReference type="SMART" id="SM00042">
    <property type="entry name" value="CUB"/>
    <property type="match status" value="1"/>
</dbReference>
<comment type="caution">
    <text evidence="11">Lacks conserved residue(s) required for the propagation of feature annotation.</text>
</comment>
<dbReference type="OMA" id="FEMITAM"/>
<dbReference type="GO" id="GO:0005615">
    <property type="term" value="C:extracellular space"/>
    <property type="evidence" value="ECO:0000318"/>
    <property type="project" value="GO_Central"/>
</dbReference>
<accession>A0A9J7HKF7</accession>
<feature type="domain" description="CUB" evidence="14">
    <location>
        <begin position="129"/>
        <end position="255"/>
    </location>
</feature>
<comment type="similarity">
    <text evidence="1">Belongs to the DMBT1 family.</text>
</comment>
<keyword evidence="3 13" id="KW-0732">Signal</keyword>
<feature type="compositionally biased region" description="Acidic residues" evidence="12">
    <location>
        <begin position="795"/>
        <end position="811"/>
    </location>
</feature>
<evidence type="ECO:0000313" key="18">
    <source>
        <dbReference type="RefSeq" id="XP_035660019.1"/>
    </source>
</evidence>
<evidence type="ECO:0000313" key="19">
    <source>
        <dbReference type="RefSeq" id="XP_035660020.1"/>
    </source>
</evidence>
<evidence type="ECO:0000256" key="10">
    <source>
        <dbReference type="ARBA" id="ARBA00047200"/>
    </source>
</evidence>
<dbReference type="GO" id="GO:0009986">
    <property type="term" value="C:cell surface"/>
    <property type="evidence" value="ECO:0000318"/>
    <property type="project" value="GO_Central"/>
</dbReference>
<feature type="signal peptide" evidence="13">
    <location>
        <begin position="1"/>
        <end position="22"/>
    </location>
</feature>
<dbReference type="RefSeq" id="XP_035660019.1">
    <property type="nucleotide sequence ID" value="XM_035804126.1"/>
</dbReference>
<dbReference type="SUPFAM" id="SSF56487">
    <property type="entry name" value="SRCR-like"/>
    <property type="match status" value="1"/>
</dbReference>
<evidence type="ECO:0000256" key="9">
    <source>
        <dbReference type="ARBA" id="ARBA00047197"/>
    </source>
</evidence>
<evidence type="ECO:0000256" key="7">
    <source>
        <dbReference type="ARBA" id="ARBA00023180"/>
    </source>
</evidence>
<dbReference type="InterPro" id="IPR055356">
    <property type="entry name" value="ZP-N"/>
</dbReference>
<dbReference type="PANTHER" id="PTHR14002">
    <property type="entry name" value="ENDOGLIN/TGF-BETA RECEPTOR TYPE III"/>
    <property type="match status" value="1"/>
</dbReference>
<dbReference type="PROSITE" id="PS50287">
    <property type="entry name" value="SRCR_2"/>
    <property type="match status" value="2"/>
</dbReference>
<dbReference type="PRINTS" id="PR00023">
    <property type="entry name" value="ZPELLUCIDA"/>
</dbReference>
<evidence type="ECO:0000256" key="6">
    <source>
        <dbReference type="ARBA" id="ARBA00023157"/>
    </source>
</evidence>
<dbReference type="Pfam" id="PF00530">
    <property type="entry name" value="SRCR"/>
    <property type="match status" value="1"/>
</dbReference>
<dbReference type="SMART" id="SM00241">
    <property type="entry name" value="ZP"/>
    <property type="match status" value="1"/>
</dbReference>
<dbReference type="SUPFAM" id="SSF117281">
    <property type="entry name" value="Kelch motif"/>
    <property type="match status" value="1"/>
</dbReference>
<dbReference type="GO" id="GO:0015031">
    <property type="term" value="P:protein transport"/>
    <property type="evidence" value="ECO:0007669"/>
    <property type="project" value="UniProtKB-KW"/>
</dbReference>
<gene>
    <name evidence="18 19" type="primary">LOC118404786</name>
</gene>
<feature type="disulfide bond" evidence="11">
    <location>
        <begin position="65"/>
        <end position="126"/>
    </location>
</feature>
<keyword evidence="5" id="KW-0653">Protein transport</keyword>
<feature type="chain" id="PRO_5044698725" description="Scavenger receptor cysteine-rich domain-containing protein DMBT1" evidence="13">
    <location>
        <begin position="23"/>
        <end position="842"/>
    </location>
</feature>
<dbReference type="InterPro" id="IPR036772">
    <property type="entry name" value="SRCR-like_dom_sf"/>
</dbReference>
<feature type="domain" description="SRCR" evidence="15">
    <location>
        <begin position="27"/>
        <end position="127"/>
    </location>
</feature>
<dbReference type="InterPro" id="IPR001190">
    <property type="entry name" value="SRCR"/>
</dbReference>
<dbReference type="Proteomes" id="UP000001554">
    <property type="component" value="Chromosome 17"/>
</dbReference>
<organism evidence="17 19">
    <name type="scientific">Branchiostoma floridae</name>
    <name type="common">Florida lancelet</name>
    <name type="synonym">Amphioxus</name>
    <dbReference type="NCBI Taxonomy" id="7739"/>
    <lineage>
        <taxon>Eukaryota</taxon>
        <taxon>Metazoa</taxon>
        <taxon>Chordata</taxon>
        <taxon>Cephalochordata</taxon>
        <taxon>Leptocardii</taxon>
        <taxon>Amphioxiformes</taxon>
        <taxon>Branchiostomatidae</taxon>
        <taxon>Branchiostoma</taxon>
    </lineage>
</organism>
<dbReference type="SMART" id="SM00202">
    <property type="entry name" value="SR"/>
    <property type="match status" value="1"/>
</dbReference>
<dbReference type="Gene3D" id="2.60.40.3210">
    <property type="entry name" value="Zona pellucida, ZP-N domain"/>
    <property type="match status" value="1"/>
</dbReference>
<dbReference type="KEGG" id="bfo:118404786"/>
<dbReference type="InterPro" id="IPR048290">
    <property type="entry name" value="ZP_chr"/>
</dbReference>
<reference evidence="17" key="1">
    <citation type="journal article" date="2020" name="Nat. Ecol. Evol.">
        <title>Deeply conserved synteny resolves early events in vertebrate evolution.</title>
        <authorList>
            <person name="Simakov O."/>
            <person name="Marletaz F."/>
            <person name="Yue J.X."/>
            <person name="O'Connell B."/>
            <person name="Jenkins J."/>
            <person name="Brandt A."/>
            <person name="Calef R."/>
            <person name="Tung C.H."/>
            <person name="Huang T.K."/>
            <person name="Schmutz J."/>
            <person name="Satoh N."/>
            <person name="Yu J.K."/>
            <person name="Putnam N.H."/>
            <person name="Green R.E."/>
            <person name="Rokhsar D.S."/>
        </authorList>
    </citation>
    <scope>NUCLEOTIDE SEQUENCE [LARGE SCALE GENOMIC DNA]</scope>
    <source>
        <strain evidence="17">S238N-H82</strain>
    </source>
</reference>
<dbReference type="Gene3D" id="2.60.120.290">
    <property type="entry name" value="Spermadhesin, CUB domain"/>
    <property type="match status" value="1"/>
</dbReference>
<dbReference type="InterPro" id="IPR042235">
    <property type="entry name" value="ZP-C_dom"/>
</dbReference>
<feature type="domain" description="SRCR" evidence="15">
    <location>
        <begin position="341"/>
        <end position="468"/>
    </location>
</feature>
<evidence type="ECO:0000256" key="8">
    <source>
        <dbReference type="ARBA" id="ARBA00030560"/>
    </source>
</evidence>
<dbReference type="CDD" id="cd00041">
    <property type="entry name" value="CUB"/>
    <property type="match status" value="1"/>
</dbReference>
<evidence type="ECO:0000256" key="11">
    <source>
        <dbReference type="PROSITE-ProRule" id="PRU00196"/>
    </source>
</evidence>
<feature type="disulfide bond" evidence="11">
    <location>
        <begin position="52"/>
        <end position="116"/>
    </location>
</feature>
<evidence type="ECO:0000256" key="4">
    <source>
        <dbReference type="ARBA" id="ARBA00022737"/>
    </source>
</evidence>
<dbReference type="InterPro" id="IPR015915">
    <property type="entry name" value="Kelch-typ_b-propeller"/>
</dbReference>
<evidence type="ECO:0000256" key="2">
    <source>
        <dbReference type="ARBA" id="ARBA00022448"/>
    </source>
</evidence>
<dbReference type="InterPro" id="IPR035914">
    <property type="entry name" value="Sperma_CUB_dom_sf"/>
</dbReference>
<feature type="region of interest" description="Disordered" evidence="12">
    <location>
        <begin position="795"/>
        <end position="817"/>
    </location>
</feature>
<keyword evidence="17" id="KW-1185">Reference proteome</keyword>
<keyword evidence="6 11" id="KW-1015">Disulfide bond</keyword>
<evidence type="ECO:0000256" key="13">
    <source>
        <dbReference type="SAM" id="SignalP"/>
    </source>
</evidence>
<evidence type="ECO:0000256" key="1">
    <source>
        <dbReference type="ARBA" id="ARBA00009931"/>
    </source>
</evidence>
<evidence type="ECO:0000256" key="5">
    <source>
        <dbReference type="ARBA" id="ARBA00022927"/>
    </source>
</evidence>
<dbReference type="Pfam" id="PF23344">
    <property type="entry name" value="ZP-N"/>
    <property type="match status" value="1"/>
</dbReference>
<feature type="disulfide bond" evidence="11">
    <location>
        <begin position="96"/>
        <end position="106"/>
    </location>
</feature>
<dbReference type="PANTHER" id="PTHR14002:SF43">
    <property type="entry name" value="DELTA-LIKE PROTEIN"/>
    <property type="match status" value="1"/>
</dbReference>
<keyword evidence="7" id="KW-0325">Glycoprotein</keyword>
<evidence type="ECO:0000256" key="3">
    <source>
        <dbReference type="ARBA" id="ARBA00022729"/>
    </source>
</evidence>
<dbReference type="PROSITE" id="PS51034">
    <property type="entry name" value="ZP_2"/>
    <property type="match status" value="1"/>
</dbReference>
<sequence>MGSGGVILLWTILLVWCKESIASSNEIRLVGGNSTRQGRVEVYHDGQWGTVCHNGFDINDAHAVCRELGYGLATEVRSHAAFGEGSGPVWLNDVACKGFELAIRHCSHTGWGKNNCQHHEDVGVVCSGCGGLFNSETGTLTSPNYPQDYSHNLECEWTIVVVFGNRASIIFDPNFYIEPHDSCVNDYVMIRELYISRKDVLGSRNLPLFLSRPLGTFCGNNAPPPIQGTGVTLSVRFRSDSSHSGMGFSANWTIELDPKPCGDFPWDADDVTVHCNYSSSGICTVRCPSEATMLTGPFFDADNRGGVYHCNIYTRTWEGIKPVCLGRKNSSVVVTDETNQIRLVGGEFYGCVEMYDNVTNQWGPVRGEDHVRKAWTDVACRNLGFTKGLATEAYLLSNGIVSNGTVMPLAYSYFPGYPSTGPRFVIDMPSPDLEYGSLRDAIRIQYVDRTCSPGQSCDYDLVDSIMCMACAGERNLDGEYIEDRKDTTGDGVFRRTTTTRAPRHVFDTTVAAYYEGSKIGANVTCTSYHLLVSFLHTLNDRRYNKEDVQLAAPPCSAEENSTHIYIQTPLTDCGTERRVTEDSIIYSNTLTVKLNASGTIQVSVECHLPRHKQLTVGINHQPVVKSLVVGTAEFTVSMDLYLSDTFMSPVSEYPLYVMVGQMLYVQIQLTSDDSNLQVFVKHCFLTFTEIYNHANTDNIVIIRNGCLQDSSTVRRYPPPSTMEERFGFQAFTSAIKSHKMFLHCFAVLCNATDPNSLCARGCDLDQHPDRRRRQPEESTDVYRYQLVRGPILLNDDETTREDVSTGEDVEDTSTSSHAERVTSSFMGACAVLIAAILIIISS</sequence>
<dbReference type="Gene3D" id="3.10.250.10">
    <property type="entry name" value="SRCR-like domain"/>
    <property type="match status" value="2"/>
</dbReference>
<dbReference type="GeneID" id="118404786"/>
<evidence type="ECO:0000313" key="17">
    <source>
        <dbReference type="Proteomes" id="UP000001554"/>
    </source>
</evidence>
<dbReference type="InterPro" id="IPR000859">
    <property type="entry name" value="CUB_dom"/>
</dbReference>
<reference evidence="18 19" key="2">
    <citation type="submission" date="2025-04" db="UniProtKB">
        <authorList>
            <consortium name="RefSeq"/>
        </authorList>
    </citation>
    <scope>IDENTIFICATION</scope>
    <source>
        <strain evidence="18 19">S238N-H82</strain>
        <tissue evidence="18 19">Testes</tissue>
    </source>
</reference>
<dbReference type="RefSeq" id="XP_035660020.1">
    <property type="nucleotide sequence ID" value="XM_035804127.1"/>
</dbReference>
<evidence type="ECO:0000259" key="15">
    <source>
        <dbReference type="PROSITE" id="PS50287"/>
    </source>
</evidence>
<dbReference type="GO" id="GO:0016020">
    <property type="term" value="C:membrane"/>
    <property type="evidence" value="ECO:0007669"/>
    <property type="project" value="InterPro"/>
</dbReference>
<keyword evidence="2" id="KW-0813">Transport</keyword>
<dbReference type="Pfam" id="PF00100">
    <property type="entry name" value="Zona_pellucida"/>
    <property type="match status" value="1"/>
</dbReference>
<name>A0A9J7HKF7_BRAFL</name>
<dbReference type="FunFam" id="3.10.250.10:FF:000006">
    <property type="entry name" value="neurotrypsin isoform X2"/>
    <property type="match status" value="1"/>
</dbReference>
<evidence type="ECO:0000259" key="16">
    <source>
        <dbReference type="PROSITE" id="PS51034"/>
    </source>
</evidence>
<dbReference type="SUPFAM" id="SSF49854">
    <property type="entry name" value="Spermadhesin, CUB domain"/>
    <property type="match status" value="1"/>
</dbReference>
<dbReference type="Gene3D" id="2.60.40.4100">
    <property type="entry name" value="Zona pellucida, ZP-C domain"/>
    <property type="match status" value="1"/>
</dbReference>
<dbReference type="InterPro" id="IPR001507">
    <property type="entry name" value="ZP_dom"/>
</dbReference>